<dbReference type="InParanoid" id="A0A5C3P4P6"/>
<dbReference type="Pfam" id="PF12937">
    <property type="entry name" value="F-box-like"/>
    <property type="match status" value="1"/>
</dbReference>
<dbReference type="Gene3D" id="1.20.1280.50">
    <property type="match status" value="1"/>
</dbReference>
<proteinExistence type="predicted"/>
<gene>
    <name evidence="2" type="ORF">K466DRAFT_233428</name>
</gene>
<accession>A0A5C3P4P6</accession>
<sequence>MKNTLDGTGRAKPSPRLPNELLIDIFHAYDAGIQKEHDQKNGRLRCRWISLMLVCRHWRALGVSTPSLWQLIEVGDNLRWVKLALARSASLPIRLLFTDRFSESRMLSFMIPHKERIQMIVVDRSQTYPPPTQLLFHYPLPLLSEVDIATDGAVENSNMPHLCFAEHPMLRTLRLSFYPLPFDDSMFSQLHCLSLSDKVFYSKLLTLEDFLGALRRCARLKELRLHRVLRHLANFNQGPAIESAVVVLPKLRKLVIEDHPWTTSSFLPKVALSPQVTLRLCVQWPGGLSDALYTESFDSLLPIDRSTIPILQSITNASIDCWHDSKVALKGWTDDAKITLKIAGSIRDPGTFYLQEAQEQFGVLFDGAPLECLEIAGDWDVVPDIHHHLRFFAGYPALRSLKVSGCGSPTTLLRAFIQPQSHPSTISFHPSYLRWGSSESMSLICPHLRSLALEYVQWRQEFIDILLLILRRRLEYGLPKLTELVLLAKSESPTQGMCDTQLWRVLDAHLGDLQSLVTKLRYELVNN</sequence>
<name>A0A5C3P4P6_9APHY</name>
<dbReference type="EMBL" id="ML211333">
    <property type="protein sequence ID" value="TFK84212.1"/>
    <property type="molecule type" value="Genomic_DNA"/>
</dbReference>
<dbReference type="AlphaFoldDB" id="A0A5C3P4P6"/>
<dbReference type="Proteomes" id="UP000308197">
    <property type="component" value="Unassembled WGS sequence"/>
</dbReference>
<dbReference type="SUPFAM" id="SSF52047">
    <property type="entry name" value="RNI-like"/>
    <property type="match status" value="1"/>
</dbReference>
<organism evidence="2 3">
    <name type="scientific">Polyporus arcularius HHB13444</name>
    <dbReference type="NCBI Taxonomy" id="1314778"/>
    <lineage>
        <taxon>Eukaryota</taxon>
        <taxon>Fungi</taxon>
        <taxon>Dikarya</taxon>
        <taxon>Basidiomycota</taxon>
        <taxon>Agaricomycotina</taxon>
        <taxon>Agaricomycetes</taxon>
        <taxon>Polyporales</taxon>
        <taxon>Polyporaceae</taxon>
        <taxon>Polyporus</taxon>
    </lineage>
</organism>
<evidence type="ECO:0000259" key="1">
    <source>
        <dbReference type="Pfam" id="PF12937"/>
    </source>
</evidence>
<evidence type="ECO:0000313" key="3">
    <source>
        <dbReference type="Proteomes" id="UP000308197"/>
    </source>
</evidence>
<feature type="domain" description="F-box" evidence="1">
    <location>
        <begin position="16"/>
        <end position="70"/>
    </location>
</feature>
<reference evidence="2 3" key="1">
    <citation type="journal article" date="2019" name="Nat. Ecol. Evol.">
        <title>Megaphylogeny resolves global patterns of mushroom evolution.</title>
        <authorList>
            <person name="Varga T."/>
            <person name="Krizsan K."/>
            <person name="Foldi C."/>
            <person name="Dima B."/>
            <person name="Sanchez-Garcia M."/>
            <person name="Sanchez-Ramirez S."/>
            <person name="Szollosi G.J."/>
            <person name="Szarkandi J.G."/>
            <person name="Papp V."/>
            <person name="Albert L."/>
            <person name="Andreopoulos W."/>
            <person name="Angelini C."/>
            <person name="Antonin V."/>
            <person name="Barry K.W."/>
            <person name="Bougher N.L."/>
            <person name="Buchanan P."/>
            <person name="Buyck B."/>
            <person name="Bense V."/>
            <person name="Catcheside P."/>
            <person name="Chovatia M."/>
            <person name="Cooper J."/>
            <person name="Damon W."/>
            <person name="Desjardin D."/>
            <person name="Finy P."/>
            <person name="Geml J."/>
            <person name="Haridas S."/>
            <person name="Hughes K."/>
            <person name="Justo A."/>
            <person name="Karasinski D."/>
            <person name="Kautmanova I."/>
            <person name="Kiss B."/>
            <person name="Kocsube S."/>
            <person name="Kotiranta H."/>
            <person name="LaButti K.M."/>
            <person name="Lechner B.E."/>
            <person name="Liimatainen K."/>
            <person name="Lipzen A."/>
            <person name="Lukacs Z."/>
            <person name="Mihaltcheva S."/>
            <person name="Morgado L.N."/>
            <person name="Niskanen T."/>
            <person name="Noordeloos M.E."/>
            <person name="Ohm R.A."/>
            <person name="Ortiz-Santana B."/>
            <person name="Ovrebo C."/>
            <person name="Racz N."/>
            <person name="Riley R."/>
            <person name="Savchenko A."/>
            <person name="Shiryaev A."/>
            <person name="Soop K."/>
            <person name="Spirin V."/>
            <person name="Szebenyi C."/>
            <person name="Tomsovsky M."/>
            <person name="Tulloss R.E."/>
            <person name="Uehling J."/>
            <person name="Grigoriev I.V."/>
            <person name="Vagvolgyi C."/>
            <person name="Papp T."/>
            <person name="Martin F.M."/>
            <person name="Miettinen O."/>
            <person name="Hibbett D.S."/>
            <person name="Nagy L.G."/>
        </authorList>
    </citation>
    <scope>NUCLEOTIDE SEQUENCE [LARGE SCALE GENOMIC DNA]</scope>
    <source>
        <strain evidence="2 3">HHB13444</strain>
    </source>
</reference>
<evidence type="ECO:0000313" key="2">
    <source>
        <dbReference type="EMBL" id="TFK84212.1"/>
    </source>
</evidence>
<dbReference type="InterPro" id="IPR001810">
    <property type="entry name" value="F-box_dom"/>
</dbReference>
<keyword evidence="3" id="KW-1185">Reference proteome</keyword>
<protein>
    <recommendedName>
        <fullName evidence="1">F-box domain-containing protein</fullName>
    </recommendedName>
</protein>